<evidence type="ECO:0000259" key="3">
    <source>
        <dbReference type="Pfam" id="PF13240"/>
    </source>
</evidence>
<evidence type="ECO:0000313" key="4">
    <source>
        <dbReference type="EMBL" id="CCI80877.1"/>
    </source>
</evidence>
<name>I7L4P4_9LACO</name>
<proteinExistence type="predicted"/>
<gene>
    <name evidence="4" type="ORF">BN55_02930</name>
</gene>
<feature type="compositionally biased region" description="Low complexity" evidence="1">
    <location>
        <begin position="237"/>
        <end position="249"/>
    </location>
</feature>
<keyword evidence="5" id="KW-1185">Reference proteome</keyword>
<dbReference type="eggNOG" id="ENOG5032FIV">
    <property type="taxonomic scope" value="Bacteria"/>
</dbReference>
<feature type="region of interest" description="Disordered" evidence="1">
    <location>
        <begin position="231"/>
        <end position="250"/>
    </location>
</feature>
<reference evidence="4 5" key="1">
    <citation type="submission" date="2012-06" db="EMBL/GenBank/DDBJ databases">
        <title>Draft Genome Sequence of Lactobacillus hominis Strain CRBIP 24.179T, isolated from human intestine.</title>
        <authorList>
            <person name="Cousin S."/>
            <person name="Ma L."/>
            <person name="Bizet C."/>
            <person name="Loux V."/>
            <person name="Bouchier C."/>
            <person name="Clermont D."/>
            <person name="Creno S."/>
        </authorList>
    </citation>
    <scope>NUCLEOTIDE SEQUENCE [LARGE SCALE GENOMIC DNA]</scope>
    <source>
        <strain evidence="5">CRBIP 24.179T</strain>
    </source>
</reference>
<keyword evidence="2" id="KW-0812">Transmembrane</keyword>
<dbReference type="OrthoDB" id="2330109at2"/>
<dbReference type="Proteomes" id="UP000009320">
    <property type="component" value="Unassembled WGS sequence"/>
</dbReference>
<dbReference type="RefSeq" id="WP_008469429.1">
    <property type="nucleotide sequence ID" value="NZ_AYZP01000001.1"/>
</dbReference>
<feature type="compositionally biased region" description="Basic residues" evidence="1">
    <location>
        <begin position="59"/>
        <end position="69"/>
    </location>
</feature>
<accession>I7L4P4</accession>
<dbReference type="GeneID" id="82846166"/>
<protein>
    <recommendedName>
        <fullName evidence="3">Zinc-ribbon domain-containing protein</fullName>
    </recommendedName>
</protein>
<keyword evidence="2" id="KW-1133">Transmembrane helix</keyword>
<dbReference type="STRING" id="1423758.FC41_GL000358"/>
<feature type="compositionally biased region" description="Acidic residues" evidence="1">
    <location>
        <begin position="403"/>
        <end position="418"/>
    </location>
</feature>
<dbReference type="EMBL" id="CAKE01000001">
    <property type="protein sequence ID" value="CCI80877.1"/>
    <property type="molecule type" value="Genomic_DNA"/>
</dbReference>
<dbReference type="PATRIC" id="fig|1423758.3.peg.361"/>
<sequence>MKKFCPHCGTPITGKEKFCKNCGTALQNSGQRAKNPSQPVQNSVSKQPQSVQPSMQHRTTQRQRPYKPKKSNKKIIAICVAAAIILIAIGGAWFFTQKSNNEASVSTSKQTKTHKKAAKKPAKKKEYPNNLWMLMGYMNYARKNYEKGKNVHNTGDLVKAVGSDFSDGTLRVQPNSNKSFTVSNDYGSVDVAVNKNNVKVTNDGMTVATKTELKKTFGKYKKQIQQISKSIDSDDVASAPKKSATSKSSDNLSEAELAVAAYLSQLGNGTPNQMIDYVKKQINKSLSASAKDATGQDYISGLYSGTFKGRKYYTIAHNFSTSNYTIIYVDGDQYSTQSGGAGLGMDGGDNDKMTYSKKELIKYYGSHKKELDDLITGLENAKSHQKELSDEMSKQSSQTSDDNSADTNDDADNEDVDD</sequence>
<feature type="region of interest" description="Disordered" evidence="1">
    <location>
        <begin position="28"/>
        <end position="69"/>
    </location>
</feature>
<feature type="region of interest" description="Disordered" evidence="1">
    <location>
        <begin position="376"/>
        <end position="418"/>
    </location>
</feature>
<feature type="compositionally biased region" description="Basic residues" evidence="1">
    <location>
        <begin position="111"/>
        <end position="123"/>
    </location>
</feature>
<feature type="compositionally biased region" description="Low complexity" evidence="1">
    <location>
        <begin position="36"/>
        <end position="54"/>
    </location>
</feature>
<dbReference type="AlphaFoldDB" id="I7L4P4"/>
<keyword evidence="2" id="KW-0472">Membrane</keyword>
<evidence type="ECO:0000313" key="5">
    <source>
        <dbReference type="Proteomes" id="UP000009320"/>
    </source>
</evidence>
<evidence type="ECO:0000256" key="2">
    <source>
        <dbReference type="SAM" id="Phobius"/>
    </source>
</evidence>
<evidence type="ECO:0000256" key="1">
    <source>
        <dbReference type="SAM" id="MobiDB-lite"/>
    </source>
</evidence>
<comment type="caution">
    <text evidence="4">The sequence shown here is derived from an EMBL/GenBank/DDBJ whole genome shotgun (WGS) entry which is preliminary data.</text>
</comment>
<feature type="region of interest" description="Disordered" evidence="1">
    <location>
        <begin position="103"/>
        <end position="124"/>
    </location>
</feature>
<feature type="transmembrane region" description="Helical" evidence="2">
    <location>
        <begin position="75"/>
        <end position="95"/>
    </location>
</feature>
<feature type="compositionally biased region" description="Basic and acidic residues" evidence="1">
    <location>
        <begin position="381"/>
        <end position="393"/>
    </location>
</feature>
<feature type="domain" description="Zinc-ribbon" evidence="3">
    <location>
        <begin position="4"/>
        <end position="26"/>
    </location>
</feature>
<organism evidence="4 5">
    <name type="scientific">Lactobacillus hominis DSM 23910 = CRBIP 24.179</name>
    <dbReference type="NCBI Taxonomy" id="1423758"/>
    <lineage>
        <taxon>Bacteria</taxon>
        <taxon>Bacillati</taxon>
        <taxon>Bacillota</taxon>
        <taxon>Bacilli</taxon>
        <taxon>Lactobacillales</taxon>
        <taxon>Lactobacillaceae</taxon>
        <taxon>Lactobacillus</taxon>
    </lineage>
</organism>
<dbReference type="InterPro" id="IPR026870">
    <property type="entry name" value="Zinc_ribbon_dom"/>
</dbReference>
<dbReference type="Pfam" id="PF13240">
    <property type="entry name" value="Zn_Ribbon_1"/>
    <property type="match status" value="1"/>
</dbReference>